<comment type="caution">
    <text evidence="2">The sequence shown here is derived from an EMBL/GenBank/DDBJ whole genome shotgun (WGS) entry which is preliminary data.</text>
</comment>
<accession>A0A6N4QNV6</accession>
<keyword evidence="1" id="KW-1277">Toxin-antitoxin system</keyword>
<protein>
    <submittedName>
        <fullName evidence="2">Type II toxin-antitoxin system RelE/ParE family toxin</fullName>
    </submittedName>
</protein>
<organism evidence="2 3">
    <name type="scientific">Leptospira kanakyensis</name>
    <dbReference type="NCBI Taxonomy" id="2484968"/>
    <lineage>
        <taxon>Bacteria</taxon>
        <taxon>Pseudomonadati</taxon>
        <taxon>Spirochaetota</taxon>
        <taxon>Spirochaetia</taxon>
        <taxon>Leptospirales</taxon>
        <taxon>Leptospiraceae</taxon>
        <taxon>Leptospira</taxon>
    </lineage>
</organism>
<dbReference type="InterPro" id="IPR007712">
    <property type="entry name" value="RelE/ParE_toxin"/>
</dbReference>
<dbReference type="InterPro" id="IPR035093">
    <property type="entry name" value="RelE/ParE_toxin_dom_sf"/>
</dbReference>
<evidence type="ECO:0000313" key="2">
    <source>
        <dbReference type="EMBL" id="TGK76733.1"/>
    </source>
</evidence>
<dbReference type="Proteomes" id="UP000297239">
    <property type="component" value="Unassembled WGS sequence"/>
</dbReference>
<dbReference type="Gene3D" id="3.30.2310.20">
    <property type="entry name" value="RelE-like"/>
    <property type="match status" value="1"/>
</dbReference>
<gene>
    <name evidence="2" type="ORF">EHQ18_00135</name>
</gene>
<sequence length="101" mass="12106">MNVYPIWVKPSAQNDFISAVNYYESKVHGLGNKLLEEINNSLKRIEVQPRIGVIIYKNFHQILTKKFPFRIIYTFQNDEIQIYAFFHQSRQFQKILNKLDI</sequence>
<dbReference type="AlphaFoldDB" id="A0A6N4QNV6"/>
<proteinExistence type="predicted"/>
<evidence type="ECO:0000313" key="3">
    <source>
        <dbReference type="Proteomes" id="UP000297239"/>
    </source>
</evidence>
<reference evidence="2" key="1">
    <citation type="journal article" date="2019" name="PLoS Negl. Trop. Dis.">
        <title>Revisiting the worldwide diversity of Leptospira species in the environment.</title>
        <authorList>
            <person name="Vincent A.T."/>
            <person name="Schiettekatte O."/>
            <person name="Bourhy P."/>
            <person name="Veyrier F.J."/>
            <person name="Picardeau M."/>
        </authorList>
    </citation>
    <scope>NUCLEOTIDE SEQUENCE [LARGE SCALE GENOMIC DNA]</scope>
    <source>
        <strain evidence="2">201800293</strain>
    </source>
</reference>
<keyword evidence="3" id="KW-1185">Reference proteome</keyword>
<dbReference type="OrthoDB" id="333483at2"/>
<evidence type="ECO:0000256" key="1">
    <source>
        <dbReference type="ARBA" id="ARBA00022649"/>
    </source>
</evidence>
<dbReference type="RefSeq" id="WP_135637610.1">
    <property type="nucleotide sequence ID" value="NZ_JAMQPQ010000003.1"/>
</dbReference>
<dbReference type="Pfam" id="PF05016">
    <property type="entry name" value="ParE_toxin"/>
    <property type="match status" value="1"/>
</dbReference>
<dbReference type="EMBL" id="RQFF01000006">
    <property type="protein sequence ID" value="TGK76733.1"/>
    <property type="molecule type" value="Genomic_DNA"/>
</dbReference>
<name>A0A6N4QNV6_9LEPT</name>